<feature type="transmembrane region" description="Helical" evidence="10">
    <location>
        <begin position="37"/>
        <end position="58"/>
    </location>
</feature>
<organism evidence="11">
    <name type="scientific">Metalysinibacillus saudimassiliensis</name>
    <dbReference type="NCBI Taxonomy" id="1461583"/>
    <lineage>
        <taxon>Bacteria</taxon>
        <taxon>Bacillati</taxon>
        <taxon>Bacillota</taxon>
        <taxon>Bacilli</taxon>
        <taxon>Bacillales</taxon>
        <taxon>Caryophanaceae</taxon>
        <taxon>Metalysinibacillus</taxon>
    </lineage>
</organism>
<feature type="transmembrane region" description="Helical" evidence="10">
    <location>
        <begin position="121"/>
        <end position="142"/>
    </location>
</feature>
<keyword evidence="5 10" id="KW-0812">Transmembrane</keyword>
<sequence>MTKKTINPALTLVLVFFIGITLGTVALKLPLATTSTITWLDALFTATSAMTVTGLVVLSTAHDFTVVGQLIIITLIQVGGLGIMTFAILVFLVLGKKIGLKQRLTIQFALNQTSLTGMVHLIRMILLYTLLIEGAGTFVLAWRFVPMFGLTKGLYYSAFHAISAFNNAGFALWDDSLVAFVRDPLIVLPISALIIVGGLGFTVLMDVRHYPTRRRLTLHSKLMLIGTLIITTVATVLLFAIEYTQILPVNEQFFGAYFQAVTARTAGFNSVDIGGLEDGSLFMLIILMFIGGGSASTAGGIKLTTFIVIICTTLAFLRSRKEVVVLRRTLRPAIITKALALTTISLLWVVFVTFCLTLTEHAPFLTLLFETVSAFGTVGLSVNFTADLSMIGKLLIIVTMMLGKLGPLTLLFSFAQAEPPKIGYPHEDVVIG</sequence>
<keyword evidence="7 10" id="KW-1133">Transmembrane helix</keyword>
<keyword evidence="3" id="KW-1003">Cell membrane</keyword>
<dbReference type="EMBL" id="LN483073">
    <property type="protein sequence ID" value="CEA00628.1"/>
    <property type="molecule type" value="Genomic_DNA"/>
</dbReference>
<evidence type="ECO:0000256" key="3">
    <source>
        <dbReference type="ARBA" id="ARBA00022475"/>
    </source>
</evidence>
<evidence type="ECO:0000256" key="2">
    <source>
        <dbReference type="ARBA" id="ARBA00022448"/>
    </source>
</evidence>
<keyword evidence="4" id="KW-0633">Potassium transport</keyword>
<dbReference type="PANTHER" id="PTHR32024">
    <property type="entry name" value="TRK SYSTEM POTASSIUM UPTAKE PROTEIN TRKG-RELATED"/>
    <property type="match status" value="1"/>
</dbReference>
<reference evidence="11" key="1">
    <citation type="submission" date="2014-07" db="EMBL/GenBank/DDBJ databases">
        <authorList>
            <person name="Urmite Genomes Urmite Genomes"/>
        </authorList>
    </citation>
    <scope>NUCLEOTIDE SEQUENCE</scope>
    <source>
        <strain evidence="11">13S34_air</strain>
    </source>
</reference>
<feature type="transmembrane region" description="Helical" evidence="10">
    <location>
        <begin position="222"/>
        <end position="241"/>
    </location>
</feature>
<dbReference type="PATRIC" id="fig|1461583.4.peg.650"/>
<evidence type="ECO:0000256" key="1">
    <source>
        <dbReference type="ARBA" id="ARBA00004651"/>
    </source>
</evidence>
<accession>A0A078LZU1</accession>
<keyword evidence="6" id="KW-0630">Potassium</keyword>
<feature type="transmembrane region" description="Helical" evidence="10">
    <location>
        <begin position="12"/>
        <end position="31"/>
    </location>
</feature>
<dbReference type="InterPro" id="IPR003445">
    <property type="entry name" value="Cat_transpt"/>
</dbReference>
<feature type="transmembrane region" description="Helical" evidence="10">
    <location>
        <begin position="284"/>
        <end position="317"/>
    </location>
</feature>
<evidence type="ECO:0000256" key="5">
    <source>
        <dbReference type="ARBA" id="ARBA00022692"/>
    </source>
</evidence>
<feature type="transmembrane region" description="Helical" evidence="10">
    <location>
        <begin position="338"/>
        <end position="359"/>
    </location>
</feature>
<dbReference type="AlphaFoldDB" id="A0A078LZU1"/>
<evidence type="ECO:0000256" key="7">
    <source>
        <dbReference type="ARBA" id="ARBA00022989"/>
    </source>
</evidence>
<dbReference type="GO" id="GO:0015379">
    <property type="term" value="F:potassium:chloride symporter activity"/>
    <property type="evidence" value="ECO:0007669"/>
    <property type="project" value="InterPro"/>
</dbReference>
<dbReference type="GO" id="GO:0005886">
    <property type="term" value="C:plasma membrane"/>
    <property type="evidence" value="ECO:0007669"/>
    <property type="project" value="UniProtKB-SubCell"/>
</dbReference>
<feature type="transmembrane region" description="Helical" evidence="10">
    <location>
        <begin position="185"/>
        <end position="210"/>
    </location>
</feature>
<comment type="subcellular location">
    <subcellularLocation>
        <location evidence="1">Cell membrane</location>
        <topology evidence="1">Multi-pass membrane protein</topology>
    </subcellularLocation>
</comment>
<dbReference type="PANTHER" id="PTHR32024:SF1">
    <property type="entry name" value="KTR SYSTEM POTASSIUM UPTAKE PROTEIN B"/>
    <property type="match status" value="1"/>
</dbReference>
<dbReference type="Pfam" id="PF02386">
    <property type="entry name" value="TrkH"/>
    <property type="match status" value="1"/>
</dbReference>
<gene>
    <name evidence="11" type="primary">ktrB_1</name>
    <name evidence="11" type="ORF">BN1050_00677</name>
</gene>
<name>A0A078LZU1_9BACL</name>
<evidence type="ECO:0000256" key="9">
    <source>
        <dbReference type="ARBA" id="ARBA00023136"/>
    </source>
</evidence>
<evidence type="ECO:0000256" key="8">
    <source>
        <dbReference type="ARBA" id="ARBA00023065"/>
    </source>
</evidence>
<evidence type="ECO:0000256" key="4">
    <source>
        <dbReference type="ARBA" id="ARBA00022538"/>
    </source>
</evidence>
<keyword evidence="8" id="KW-0406">Ion transport</keyword>
<dbReference type="InterPro" id="IPR004772">
    <property type="entry name" value="TrkH"/>
</dbReference>
<keyword evidence="2" id="KW-0813">Transport</keyword>
<feature type="transmembrane region" description="Helical" evidence="10">
    <location>
        <begin position="365"/>
        <end position="382"/>
    </location>
</feature>
<dbReference type="HOGENOM" id="CLU_026429_0_1_9"/>
<feature type="transmembrane region" description="Helical" evidence="10">
    <location>
        <begin position="394"/>
        <end position="415"/>
    </location>
</feature>
<evidence type="ECO:0000313" key="11">
    <source>
        <dbReference type="EMBL" id="CEA00628.1"/>
    </source>
</evidence>
<evidence type="ECO:0000256" key="6">
    <source>
        <dbReference type="ARBA" id="ARBA00022958"/>
    </source>
</evidence>
<proteinExistence type="predicted"/>
<evidence type="ECO:0000256" key="10">
    <source>
        <dbReference type="SAM" id="Phobius"/>
    </source>
</evidence>
<feature type="transmembrane region" description="Helical" evidence="10">
    <location>
        <begin position="70"/>
        <end position="94"/>
    </location>
</feature>
<dbReference type="NCBIfam" id="TIGR00933">
    <property type="entry name" value="2a38"/>
    <property type="match status" value="1"/>
</dbReference>
<protein>
    <submittedName>
        <fullName evidence="11">Ktr system potassium uptake protein B</fullName>
    </submittedName>
</protein>
<keyword evidence="9 10" id="KW-0472">Membrane</keyword>